<dbReference type="PANTHER" id="PTHR10954:SF23">
    <property type="entry name" value="RIBONUCLEASE"/>
    <property type="match status" value="1"/>
</dbReference>
<dbReference type="PANTHER" id="PTHR10954">
    <property type="entry name" value="RIBONUCLEASE H2 SUBUNIT A"/>
    <property type="match status" value="1"/>
</dbReference>
<dbReference type="GO" id="GO:0006298">
    <property type="term" value="P:mismatch repair"/>
    <property type="evidence" value="ECO:0007669"/>
    <property type="project" value="TreeGrafter"/>
</dbReference>
<dbReference type="GO" id="GO:0043137">
    <property type="term" value="P:DNA replication, removal of RNA primer"/>
    <property type="evidence" value="ECO:0007669"/>
    <property type="project" value="TreeGrafter"/>
</dbReference>
<dbReference type="NCBIfam" id="TIGR00729">
    <property type="entry name" value="ribonuclease HII"/>
    <property type="match status" value="1"/>
</dbReference>
<gene>
    <name evidence="13" type="ORF">S01H1_56233</name>
</gene>
<sequence>DKIVKIVKYKLIIISPKEVDDALSSDSLNLNWLEAENMVKIINELKPDMAIIDCPSTNTKKFGSYLKERLNNKKTQLVVEHKADVNYPVVSAASILAKVTRDLEIDKLRKKVGDFGSGYMADPKTADFLKNNYNKYPWIFRKSWISFKKTVSNRNQKKLREF</sequence>
<keyword evidence="10" id="KW-0255">Endonuclease</keyword>
<evidence type="ECO:0000259" key="12">
    <source>
        <dbReference type="PROSITE" id="PS51975"/>
    </source>
</evidence>
<keyword evidence="11" id="KW-0378">Hydrolase</keyword>
<comment type="caution">
    <text evidence="13">The sequence shown here is derived from an EMBL/GenBank/DDBJ whole genome shotgun (WGS) entry which is preliminary data.</text>
</comment>
<dbReference type="GO" id="GO:0046872">
    <property type="term" value="F:metal ion binding"/>
    <property type="evidence" value="ECO:0007669"/>
    <property type="project" value="UniProtKB-KW"/>
</dbReference>
<comment type="subcellular location">
    <subcellularLocation>
        <location evidence="5">Cytoplasm</location>
    </subcellularLocation>
</comment>
<dbReference type="GO" id="GO:0005737">
    <property type="term" value="C:cytoplasm"/>
    <property type="evidence" value="ECO:0007669"/>
    <property type="project" value="UniProtKB-SubCell"/>
</dbReference>
<evidence type="ECO:0000256" key="4">
    <source>
        <dbReference type="ARBA" id="ARBA00004065"/>
    </source>
</evidence>
<dbReference type="EMBL" id="BARS01036601">
    <property type="protein sequence ID" value="GAG16811.1"/>
    <property type="molecule type" value="Genomic_DNA"/>
</dbReference>
<dbReference type="Pfam" id="PF01351">
    <property type="entry name" value="RNase_HII"/>
    <property type="match status" value="1"/>
</dbReference>
<comment type="cofactor">
    <cofactor evidence="2">
        <name>Mn(2+)</name>
        <dbReference type="ChEBI" id="CHEBI:29035"/>
    </cofactor>
</comment>
<dbReference type="GO" id="GO:0003723">
    <property type="term" value="F:RNA binding"/>
    <property type="evidence" value="ECO:0007669"/>
    <property type="project" value="InterPro"/>
</dbReference>
<dbReference type="Gene3D" id="1.10.10.460">
    <property type="entry name" value="Ribonuclease hii. Domain 2"/>
    <property type="match status" value="1"/>
</dbReference>
<dbReference type="GO" id="GO:0004523">
    <property type="term" value="F:RNA-DNA hybrid ribonuclease activity"/>
    <property type="evidence" value="ECO:0007669"/>
    <property type="project" value="UniProtKB-EC"/>
</dbReference>
<dbReference type="GO" id="GO:0032299">
    <property type="term" value="C:ribonuclease H2 complex"/>
    <property type="evidence" value="ECO:0007669"/>
    <property type="project" value="TreeGrafter"/>
</dbReference>
<evidence type="ECO:0000256" key="2">
    <source>
        <dbReference type="ARBA" id="ARBA00001936"/>
    </source>
</evidence>
<evidence type="ECO:0000256" key="1">
    <source>
        <dbReference type="ARBA" id="ARBA00000077"/>
    </source>
</evidence>
<evidence type="ECO:0000256" key="5">
    <source>
        <dbReference type="ARBA" id="ARBA00004496"/>
    </source>
</evidence>
<comment type="cofactor">
    <cofactor evidence="3">
        <name>Mg(2+)</name>
        <dbReference type="ChEBI" id="CHEBI:18420"/>
    </cofactor>
</comment>
<dbReference type="PROSITE" id="PS51975">
    <property type="entry name" value="RNASE_H_2"/>
    <property type="match status" value="1"/>
</dbReference>
<dbReference type="InterPro" id="IPR004649">
    <property type="entry name" value="RNase_H2_suA"/>
</dbReference>
<name>X0WVL5_9ZZZZ</name>
<dbReference type="InterPro" id="IPR012337">
    <property type="entry name" value="RNaseH-like_sf"/>
</dbReference>
<evidence type="ECO:0000256" key="9">
    <source>
        <dbReference type="ARBA" id="ARBA00022723"/>
    </source>
</evidence>
<accession>X0WVL5</accession>
<evidence type="ECO:0000256" key="6">
    <source>
        <dbReference type="ARBA" id="ARBA00012180"/>
    </source>
</evidence>
<dbReference type="InterPro" id="IPR001352">
    <property type="entry name" value="RNase_HII/HIII"/>
</dbReference>
<evidence type="ECO:0000256" key="7">
    <source>
        <dbReference type="ARBA" id="ARBA00022490"/>
    </source>
</evidence>
<reference evidence="13" key="1">
    <citation type="journal article" date="2014" name="Front. Microbiol.">
        <title>High frequency of phylogenetically diverse reductive dehalogenase-homologous genes in deep subseafloor sedimentary metagenomes.</title>
        <authorList>
            <person name="Kawai M."/>
            <person name="Futagami T."/>
            <person name="Toyoda A."/>
            <person name="Takaki Y."/>
            <person name="Nishi S."/>
            <person name="Hori S."/>
            <person name="Arai W."/>
            <person name="Tsubouchi T."/>
            <person name="Morono Y."/>
            <person name="Uchiyama I."/>
            <person name="Ito T."/>
            <person name="Fujiyama A."/>
            <person name="Inagaki F."/>
            <person name="Takami H."/>
        </authorList>
    </citation>
    <scope>NUCLEOTIDE SEQUENCE</scope>
    <source>
        <strain evidence="13">Expedition CK06-06</strain>
    </source>
</reference>
<dbReference type="Gene3D" id="3.30.420.10">
    <property type="entry name" value="Ribonuclease H-like superfamily/Ribonuclease H"/>
    <property type="match status" value="1"/>
</dbReference>
<dbReference type="AlphaFoldDB" id="X0WVL5"/>
<dbReference type="EC" id="3.1.26.4" evidence="6"/>
<evidence type="ECO:0000256" key="3">
    <source>
        <dbReference type="ARBA" id="ARBA00001946"/>
    </source>
</evidence>
<evidence type="ECO:0000313" key="13">
    <source>
        <dbReference type="EMBL" id="GAG16811.1"/>
    </source>
</evidence>
<evidence type="ECO:0000256" key="8">
    <source>
        <dbReference type="ARBA" id="ARBA00022722"/>
    </source>
</evidence>
<keyword evidence="9" id="KW-0479">Metal-binding</keyword>
<dbReference type="InterPro" id="IPR036397">
    <property type="entry name" value="RNaseH_sf"/>
</dbReference>
<dbReference type="InterPro" id="IPR024567">
    <property type="entry name" value="RNase_HII/HIII_dom"/>
</dbReference>
<evidence type="ECO:0000256" key="11">
    <source>
        <dbReference type="ARBA" id="ARBA00022801"/>
    </source>
</evidence>
<protein>
    <recommendedName>
        <fullName evidence="6">ribonuclease H</fullName>
        <ecNumber evidence="6">3.1.26.4</ecNumber>
    </recommendedName>
</protein>
<comment type="catalytic activity">
    <reaction evidence="1">
        <text>Endonucleolytic cleavage to 5'-phosphomonoester.</text>
        <dbReference type="EC" id="3.1.26.4"/>
    </reaction>
</comment>
<comment type="function">
    <text evidence="4">Endonuclease that specifically degrades the RNA of RNA-DNA hybrids.</text>
</comment>
<evidence type="ECO:0000256" key="10">
    <source>
        <dbReference type="ARBA" id="ARBA00022759"/>
    </source>
</evidence>
<keyword evidence="7" id="KW-0963">Cytoplasm</keyword>
<keyword evidence="8" id="KW-0540">Nuclease</keyword>
<feature type="domain" description="RNase H type-2" evidence="12">
    <location>
        <begin position="1"/>
        <end position="159"/>
    </location>
</feature>
<organism evidence="13">
    <name type="scientific">marine sediment metagenome</name>
    <dbReference type="NCBI Taxonomy" id="412755"/>
    <lineage>
        <taxon>unclassified sequences</taxon>
        <taxon>metagenomes</taxon>
        <taxon>ecological metagenomes</taxon>
    </lineage>
</organism>
<proteinExistence type="predicted"/>
<dbReference type="InterPro" id="IPR023160">
    <property type="entry name" value="RNase_HII_hlx-loop-hlx_cap_dom"/>
</dbReference>
<dbReference type="SUPFAM" id="SSF53098">
    <property type="entry name" value="Ribonuclease H-like"/>
    <property type="match status" value="1"/>
</dbReference>
<feature type="non-terminal residue" evidence="13">
    <location>
        <position position="1"/>
    </location>
</feature>